<dbReference type="STRING" id="1330534.L323_03750"/>
<dbReference type="PROSITE" id="PS00211">
    <property type="entry name" value="ABC_TRANSPORTER_1"/>
    <property type="match status" value="1"/>
</dbReference>
<sequence length="321" mass="36281">MNKMTEKSNYILEINNLSNYYNKAKLKVLKNVSFNIRHGEIFGLVGESGCGKSTLGRSIAGLVETDGTIAIDGEIVGKKRSMTLCKKVQMIFQDPLSSLNPCKKVGWILEEPLRIHKIGSKRERKNEVVQILEIVGLDSSYYERYPRELSGGQRQRVSIACALMLKPRLIIADEPVSALDVSIQSQILNLLKNLHDSLQLSFLFISHDLNVIYYLCDRVAVMYSGRIVELAKAEEIYRLPLHPYTRVLLSSVPEMSGATVFSRMDKEAELNEKVDKDILEKGCVFYSRCPGAKEKCKREVPELKCIEGNDSLKHHVSCHFV</sequence>
<protein>
    <submittedName>
        <fullName evidence="6">Peptide ABC transporter ATP-binding protein</fullName>
    </submittedName>
</protein>
<dbReference type="GO" id="GO:0005524">
    <property type="term" value="F:ATP binding"/>
    <property type="evidence" value="ECO:0007669"/>
    <property type="project" value="UniProtKB-KW"/>
</dbReference>
<feature type="domain" description="ABC transporter" evidence="5">
    <location>
        <begin position="12"/>
        <end position="249"/>
    </location>
</feature>
<reference evidence="6 7" key="1">
    <citation type="journal article" date="2013" name="Genome Announc.">
        <title>Draft Genome Sequence of the Cellulolytic Bacterium Clostridium papyrosolvens C7 (ATCC 700395).</title>
        <authorList>
            <person name="Zepeda V."/>
            <person name="Dassa B."/>
            <person name="Borovok I."/>
            <person name="Lamed R."/>
            <person name="Bayer E.A."/>
            <person name="Cate J.H."/>
        </authorList>
    </citation>
    <scope>NUCLEOTIDE SEQUENCE [LARGE SCALE GENOMIC DNA]</scope>
    <source>
        <strain evidence="6 7">C7</strain>
    </source>
</reference>
<keyword evidence="2" id="KW-0813">Transport</keyword>
<dbReference type="InterPro" id="IPR003593">
    <property type="entry name" value="AAA+_ATPase"/>
</dbReference>
<evidence type="ECO:0000256" key="2">
    <source>
        <dbReference type="ARBA" id="ARBA00022448"/>
    </source>
</evidence>
<dbReference type="InterPro" id="IPR027417">
    <property type="entry name" value="P-loop_NTPase"/>
</dbReference>
<dbReference type="PANTHER" id="PTHR43776:SF8">
    <property type="entry name" value="ABC TRANSPORTER, ATP-BINDING PROTEIN"/>
    <property type="match status" value="1"/>
</dbReference>
<proteinExistence type="inferred from homology"/>
<dbReference type="Gene3D" id="3.40.50.300">
    <property type="entry name" value="P-loop containing nucleotide triphosphate hydrolases"/>
    <property type="match status" value="1"/>
</dbReference>
<dbReference type="Proteomes" id="UP000016860">
    <property type="component" value="Unassembled WGS sequence"/>
</dbReference>
<evidence type="ECO:0000256" key="1">
    <source>
        <dbReference type="ARBA" id="ARBA00005417"/>
    </source>
</evidence>
<comment type="caution">
    <text evidence="6">The sequence shown here is derived from an EMBL/GenBank/DDBJ whole genome shotgun (WGS) entry which is preliminary data.</text>
</comment>
<organism evidence="6 7">
    <name type="scientific">Ruminiclostridium papyrosolvens C7</name>
    <dbReference type="NCBI Taxonomy" id="1330534"/>
    <lineage>
        <taxon>Bacteria</taxon>
        <taxon>Bacillati</taxon>
        <taxon>Bacillota</taxon>
        <taxon>Clostridia</taxon>
        <taxon>Eubacteriales</taxon>
        <taxon>Oscillospiraceae</taxon>
        <taxon>Ruminiclostridium</taxon>
    </lineage>
</organism>
<evidence type="ECO:0000313" key="7">
    <source>
        <dbReference type="Proteomes" id="UP000016860"/>
    </source>
</evidence>
<dbReference type="PROSITE" id="PS50893">
    <property type="entry name" value="ABC_TRANSPORTER_2"/>
    <property type="match status" value="1"/>
</dbReference>
<dbReference type="InterPro" id="IPR003439">
    <property type="entry name" value="ABC_transporter-like_ATP-bd"/>
</dbReference>
<dbReference type="InterPro" id="IPR050319">
    <property type="entry name" value="ABC_transp_ATP-bind"/>
</dbReference>
<evidence type="ECO:0000256" key="3">
    <source>
        <dbReference type="ARBA" id="ARBA00022741"/>
    </source>
</evidence>
<dbReference type="EMBL" id="ATAY01000019">
    <property type="protein sequence ID" value="EPR13561.1"/>
    <property type="molecule type" value="Genomic_DNA"/>
</dbReference>
<name>U4R695_9FIRM</name>
<dbReference type="SUPFAM" id="SSF52540">
    <property type="entry name" value="P-loop containing nucleoside triphosphate hydrolases"/>
    <property type="match status" value="1"/>
</dbReference>
<dbReference type="GO" id="GO:0016887">
    <property type="term" value="F:ATP hydrolysis activity"/>
    <property type="evidence" value="ECO:0007669"/>
    <property type="project" value="InterPro"/>
</dbReference>
<dbReference type="PATRIC" id="fig|1330534.3.peg.748"/>
<dbReference type="AlphaFoldDB" id="U4R695"/>
<dbReference type="InterPro" id="IPR013563">
    <property type="entry name" value="Oligopep_ABC_C"/>
</dbReference>
<dbReference type="NCBIfam" id="TIGR01727">
    <property type="entry name" value="oligo_HPY"/>
    <property type="match status" value="1"/>
</dbReference>
<dbReference type="PANTHER" id="PTHR43776">
    <property type="entry name" value="TRANSPORT ATP-BINDING PROTEIN"/>
    <property type="match status" value="1"/>
</dbReference>
<keyword evidence="3" id="KW-0547">Nucleotide-binding</keyword>
<dbReference type="Pfam" id="PF00005">
    <property type="entry name" value="ABC_tran"/>
    <property type="match status" value="1"/>
</dbReference>
<evidence type="ECO:0000256" key="4">
    <source>
        <dbReference type="ARBA" id="ARBA00022840"/>
    </source>
</evidence>
<gene>
    <name evidence="6" type="ORF">L323_03750</name>
</gene>
<dbReference type="GO" id="GO:0055085">
    <property type="term" value="P:transmembrane transport"/>
    <property type="evidence" value="ECO:0007669"/>
    <property type="project" value="UniProtKB-ARBA"/>
</dbReference>
<evidence type="ECO:0000313" key="6">
    <source>
        <dbReference type="EMBL" id="EPR13561.1"/>
    </source>
</evidence>
<dbReference type="InterPro" id="IPR017871">
    <property type="entry name" value="ABC_transporter-like_CS"/>
</dbReference>
<dbReference type="FunFam" id="3.40.50.300:FF:000016">
    <property type="entry name" value="Oligopeptide ABC transporter ATP-binding component"/>
    <property type="match status" value="1"/>
</dbReference>
<accession>U4R695</accession>
<keyword evidence="4 6" id="KW-0067">ATP-binding</keyword>
<dbReference type="SMART" id="SM00382">
    <property type="entry name" value="AAA"/>
    <property type="match status" value="1"/>
</dbReference>
<dbReference type="CDD" id="cd03257">
    <property type="entry name" value="ABC_NikE_OppD_transporters"/>
    <property type="match status" value="1"/>
</dbReference>
<dbReference type="Pfam" id="PF08352">
    <property type="entry name" value="oligo_HPY"/>
    <property type="match status" value="1"/>
</dbReference>
<evidence type="ECO:0000259" key="5">
    <source>
        <dbReference type="PROSITE" id="PS50893"/>
    </source>
</evidence>
<comment type="similarity">
    <text evidence="1">Belongs to the ABC transporter superfamily.</text>
</comment>
<dbReference type="GO" id="GO:0015833">
    <property type="term" value="P:peptide transport"/>
    <property type="evidence" value="ECO:0007669"/>
    <property type="project" value="InterPro"/>
</dbReference>